<dbReference type="RefSeq" id="WP_379875425.1">
    <property type="nucleotide sequence ID" value="NZ_JBHUIP010000004.1"/>
</dbReference>
<evidence type="ECO:0000256" key="2">
    <source>
        <dbReference type="PROSITE-ProRule" id="PRU00285"/>
    </source>
</evidence>
<evidence type="ECO:0000256" key="3">
    <source>
        <dbReference type="RuleBase" id="RU003616"/>
    </source>
</evidence>
<comment type="similarity">
    <text evidence="2 3">Belongs to the small heat shock protein (HSP20) family.</text>
</comment>
<dbReference type="PROSITE" id="PS01031">
    <property type="entry name" value="SHSP"/>
    <property type="match status" value="1"/>
</dbReference>
<dbReference type="Proteomes" id="UP001597295">
    <property type="component" value="Unassembled WGS sequence"/>
</dbReference>
<keyword evidence="6" id="KW-1185">Reference proteome</keyword>
<dbReference type="PANTHER" id="PTHR47062">
    <property type="match status" value="1"/>
</dbReference>
<evidence type="ECO:0000313" key="6">
    <source>
        <dbReference type="Proteomes" id="UP001597295"/>
    </source>
</evidence>
<organism evidence="5 6">
    <name type="scientific">Lacibacterium aquatile</name>
    <dbReference type="NCBI Taxonomy" id="1168082"/>
    <lineage>
        <taxon>Bacteria</taxon>
        <taxon>Pseudomonadati</taxon>
        <taxon>Pseudomonadota</taxon>
        <taxon>Alphaproteobacteria</taxon>
        <taxon>Rhodospirillales</taxon>
        <taxon>Rhodospirillaceae</taxon>
    </lineage>
</organism>
<dbReference type="Pfam" id="PF00011">
    <property type="entry name" value="HSP20"/>
    <property type="match status" value="1"/>
</dbReference>
<dbReference type="InterPro" id="IPR002068">
    <property type="entry name" value="A-crystallin/Hsp20_dom"/>
</dbReference>
<reference evidence="6" key="1">
    <citation type="journal article" date="2019" name="Int. J. Syst. Evol. Microbiol.">
        <title>The Global Catalogue of Microorganisms (GCM) 10K type strain sequencing project: providing services to taxonomists for standard genome sequencing and annotation.</title>
        <authorList>
            <consortium name="The Broad Institute Genomics Platform"/>
            <consortium name="The Broad Institute Genome Sequencing Center for Infectious Disease"/>
            <person name="Wu L."/>
            <person name="Ma J."/>
        </authorList>
    </citation>
    <scope>NUCLEOTIDE SEQUENCE [LARGE SCALE GENOMIC DNA]</scope>
    <source>
        <strain evidence="6">CGMCC 1.19062</strain>
    </source>
</reference>
<gene>
    <name evidence="5" type="ORF">ACFSM5_06150</name>
</gene>
<protein>
    <submittedName>
        <fullName evidence="5">Hsp20 family protein</fullName>
    </submittedName>
</protein>
<dbReference type="InterPro" id="IPR008978">
    <property type="entry name" value="HSP20-like_chaperone"/>
</dbReference>
<dbReference type="Gene3D" id="2.60.40.790">
    <property type="match status" value="1"/>
</dbReference>
<dbReference type="SUPFAM" id="SSF49764">
    <property type="entry name" value="HSP20-like chaperones"/>
    <property type="match status" value="1"/>
</dbReference>
<dbReference type="EMBL" id="JBHUIP010000004">
    <property type="protein sequence ID" value="MFD2262464.1"/>
    <property type="molecule type" value="Genomic_DNA"/>
</dbReference>
<keyword evidence="1" id="KW-0346">Stress response</keyword>
<name>A0ABW5DPR8_9PROT</name>
<evidence type="ECO:0000259" key="4">
    <source>
        <dbReference type="PROSITE" id="PS01031"/>
    </source>
</evidence>
<evidence type="ECO:0000256" key="1">
    <source>
        <dbReference type="ARBA" id="ARBA00023016"/>
    </source>
</evidence>
<accession>A0ABW5DPR8</accession>
<evidence type="ECO:0000313" key="5">
    <source>
        <dbReference type="EMBL" id="MFD2262464.1"/>
    </source>
</evidence>
<comment type="caution">
    <text evidence="5">The sequence shown here is derived from an EMBL/GenBank/DDBJ whole genome shotgun (WGS) entry which is preliminary data.</text>
</comment>
<dbReference type="InterPro" id="IPR037913">
    <property type="entry name" value="ACD_IbpA/B"/>
</dbReference>
<proteinExistence type="inferred from homology"/>
<feature type="domain" description="SHSP" evidence="4">
    <location>
        <begin position="30"/>
        <end position="144"/>
    </location>
</feature>
<dbReference type="CDD" id="cd06470">
    <property type="entry name" value="ACD_IbpA-B_like"/>
    <property type="match status" value="1"/>
</dbReference>
<dbReference type="PANTHER" id="PTHR47062:SF1">
    <property type="entry name" value="SMALL HEAT SHOCK PROTEIN IBPA"/>
    <property type="match status" value="1"/>
</dbReference>
<sequence>MHRFDLSPLFRSTVGFDRLASLLDTHGRVEEQTSSYPPYNIEKLTDDTYRISMAVAGFGPQDISVVAQPNSLVVTGKITKDASDKTEGKFLHRGIAARAFERRFELADHIAVTNASLEHGLLHVELKREVPEAMKPRIIEIVNAGAPQRLESAH</sequence>